<evidence type="ECO:0000313" key="9">
    <source>
        <dbReference type="EMBL" id="PWR04371.1"/>
    </source>
</evidence>
<dbReference type="PANTHER" id="PTHR30435">
    <property type="entry name" value="FLAGELLAR PROTEIN"/>
    <property type="match status" value="1"/>
</dbReference>
<name>A0A2V2LJV2_9RHOB</name>
<dbReference type="InterPro" id="IPR006299">
    <property type="entry name" value="FlgC"/>
</dbReference>
<evidence type="ECO:0000313" key="10">
    <source>
        <dbReference type="Proteomes" id="UP000245680"/>
    </source>
</evidence>
<dbReference type="Pfam" id="PF00460">
    <property type="entry name" value="Flg_bb_rod"/>
    <property type="match status" value="1"/>
</dbReference>
<dbReference type="PANTHER" id="PTHR30435:SF19">
    <property type="entry name" value="FLAGELLAR BASAL-BODY ROD PROTEIN FLGG"/>
    <property type="match status" value="1"/>
</dbReference>
<dbReference type="NCBIfam" id="TIGR01395">
    <property type="entry name" value="FlgC"/>
    <property type="match status" value="1"/>
</dbReference>
<dbReference type="Pfam" id="PF06429">
    <property type="entry name" value="Flg_bbr_C"/>
    <property type="match status" value="1"/>
</dbReference>
<keyword evidence="9" id="KW-0969">Cilium</keyword>
<dbReference type="OrthoDB" id="9813951at2"/>
<sequence length="130" mass="14364">MSDLQQSLTISASGMRAQATRLRHVAENIANADTPGYQRKLVPFEVAARRGEAAGTVRTGRVQLDTSDANRIYDPSHPMADADGYFTGSNVNSILEMADSREAQRGYEANLKMFDQARKMSSSLLELLRR</sequence>
<protein>
    <recommendedName>
        <fullName evidence="3 6">Flagellar basal-body rod protein FlgC</fullName>
    </recommendedName>
</protein>
<evidence type="ECO:0000259" key="8">
    <source>
        <dbReference type="Pfam" id="PF06429"/>
    </source>
</evidence>
<dbReference type="AlphaFoldDB" id="A0A2V2LJV2"/>
<evidence type="ECO:0000256" key="4">
    <source>
        <dbReference type="ARBA" id="ARBA00023143"/>
    </source>
</evidence>
<dbReference type="EMBL" id="QGKU01000004">
    <property type="protein sequence ID" value="PWR04371.1"/>
    <property type="molecule type" value="Genomic_DNA"/>
</dbReference>
<dbReference type="InterPro" id="IPR001444">
    <property type="entry name" value="Flag_bb_rod_N"/>
</dbReference>
<comment type="similarity">
    <text evidence="2">Belongs to the flagella basal body rod proteins family.</text>
</comment>
<gene>
    <name evidence="9" type="ORF">DKT77_01445</name>
</gene>
<organism evidence="9 10">
    <name type="scientific">Meridianimarinicoccus roseus</name>
    <dbReference type="NCBI Taxonomy" id="2072018"/>
    <lineage>
        <taxon>Bacteria</taxon>
        <taxon>Pseudomonadati</taxon>
        <taxon>Pseudomonadota</taxon>
        <taxon>Alphaproteobacteria</taxon>
        <taxon>Rhodobacterales</taxon>
        <taxon>Paracoccaceae</taxon>
        <taxon>Meridianimarinicoccus</taxon>
    </lineage>
</organism>
<evidence type="ECO:0000256" key="6">
    <source>
        <dbReference type="RuleBase" id="RU362062"/>
    </source>
</evidence>
<comment type="caution">
    <text evidence="9">The sequence shown here is derived from an EMBL/GenBank/DDBJ whole genome shotgun (WGS) entry which is preliminary data.</text>
</comment>
<dbReference type="GO" id="GO:0071978">
    <property type="term" value="P:bacterial-type flagellum-dependent swarming motility"/>
    <property type="evidence" value="ECO:0007669"/>
    <property type="project" value="TreeGrafter"/>
</dbReference>
<feature type="domain" description="Flagellar basal body rod protein N-terminal" evidence="7">
    <location>
        <begin position="10"/>
        <end position="38"/>
    </location>
</feature>
<keyword evidence="4 6" id="KW-0975">Bacterial flagellum</keyword>
<dbReference type="GO" id="GO:0030694">
    <property type="term" value="C:bacterial-type flagellum basal body, rod"/>
    <property type="evidence" value="ECO:0007669"/>
    <property type="project" value="UniProtKB-UniRule"/>
</dbReference>
<proteinExistence type="inferred from homology"/>
<evidence type="ECO:0000259" key="7">
    <source>
        <dbReference type="Pfam" id="PF00460"/>
    </source>
</evidence>
<dbReference type="NCBIfam" id="NF009275">
    <property type="entry name" value="PRK12632.1"/>
    <property type="match status" value="1"/>
</dbReference>
<dbReference type="InterPro" id="IPR010930">
    <property type="entry name" value="Flg_bb/hook_C_dom"/>
</dbReference>
<keyword evidence="10" id="KW-1185">Reference proteome</keyword>
<evidence type="ECO:0000256" key="1">
    <source>
        <dbReference type="ARBA" id="ARBA00004117"/>
    </source>
</evidence>
<feature type="domain" description="Flagellar basal-body/hook protein C-terminal" evidence="8">
    <location>
        <begin position="83"/>
        <end position="127"/>
    </location>
</feature>
<evidence type="ECO:0000256" key="3">
    <source>
        <dbReference type="ARBA" id="ARBA00017941"/>
    </source>
</evidence>
<reference evidence="9 10" key="1">
    <citation type="submission" date="2018-05" db="EMBL/GenBank/DDBJ databases">
        <title>Rhodobacteraceae gen. nov., sp. nov. isolated from sea water.</title>
        <authorList>
            <person name="Ren Y."/>
        </authorList>
    </citation>
    <scope>NUCLEOTIDE SEQUENCE [LARGE SCALE GENOMIC DNA]</scope>
    <source>
        <strain evidence="9 10">TG-679</strain>
    </source>
</reference>
<accession>A0A2V2LJV2</accession>
<evidence type="ECO:0000256" key="2">
    <source>
        <dbReference type="ARBA" id="ARBA00009677"/>
    </source>
</evidence>
<comment type="subcellular location">
    <subcellularLocation>
        <location evidence="1 6">Bacterial flagellum basal body</location>
    </subcellularLocation>
</comment>
<keyword evidence="9" id="KW-0282">Flagellum</keyword>
<dbReference type="Proteomes" id="UP000245680">
    <property type="component" value="Unassembled WGS sequence"/>
</dbReference>
<dbReference type="RefSeq" id="WP_109809966.1">
    <property type="nucleotide sequence ID" value="NZ_QGKU01000004.1"/>
</dbReference>
<keyword evidence="9" id="KW-0966">Cell projection</keyword>
<evidence type="ECO:0000256" key="5">
    <source>
        <dbReference type="ARBA" id="ARBA00025933"/>
    </source>
</evidence>
<comment type="subunit">
    <text evidence="5 6">The basal body constitutes a major portion of the flagellar organelle and consists of four rings (L,P,S, and M) mounted on a central rod. The rod consists of about 26 subunits of FlgG in the distal portion, and FlgB, FlgC and FlgF are thought to build up the proximal portion of the rod with about 6 subunits each.</text>
</comment>